<dbReference type="Proteomes" id="UP000315471">
    <property type="component" value="Unassembled WGS sequence"/>
</dbReference>
<dbReference type="EMBL" id="SJPY01000001">
    <property type="protein sequence ID" value="TWU45544.1"/>
    <property type="molecule type" value="Genomic_DNA"/>
</dbReference>
<proteinExistence type="predicted"/>
<reference evidence="10 11" key="1">
    <citation type="submission" date="2019-02" db="EMBL/GenBank/DDBJ databases">
        <title>Deep-cultivation of Planctomycetes and their phenomic and genomic characterization uncovers novel biology.</title>
        <authorList>
            <person name="Wiegand S."/>
            <person name="Jogler M."/>
            <person name="Boedeker C."/>
            <person name="Pinto D."/>
            <person name="Vollmers J."/>
            <person name="Rivas-Marin E."/>
            <person name="Kohn T."/>
            <person name="Peeters S.H."/>
            <person name="Heuer A."/>
            <person name="Rast P."/>
            <person name="Oberbeckmann S."/>
            <person name="Bunk B."/>
            <person name="Jeske O."/>
            <person name="Meyerdierks A."/>
            <person name="Storesund J.E."/>
            <person name="Kallscheuer N."/>
            <person name="Luecker S."/>
            <person name="Lage O.M."/>
            <person name="Pohl T."/>
            <person name="Merkel B.J."/>
            <person name="Hornburger P."/>
            <person name="Mueller R.-W."/>
            <person name="Bruemmer F."/>
            <person name="Labrenz M."/>
            <person name="Spormann A.M."/>
            <person name="Op Den Camp H."/>
            <person name="Overmann J."/>
            <person name="Amann R."/>
            <person name="Jetten M.S.M."/>
            <person name="Mascher T."/>
            <person name="Medema M.H."/>
            <person name="Devos D.P."/>
            <person name="Kaster A.-K."/>
            <person name="Ovreas L."/>
            <person name="Rohde M."/>
            <person name="Galperin M.Y."/>
            <person name="Jogler C."/>
        </authorList>
    </citation>
    <scope>NUCLEOTIDE SEQUENCE [LARGE SCALE GENOMIC DNA]</scope>
    <source>
        <strain evidence="10 11">Q31b</strain>
    </source>
</reference>
<dbReference type="InterPro" id="IPR046357">
    <property type="entry name" value="PPIase_dom_sf"/>
</dbReference>
<feature type="domain" description="PpiC" evidence="9">
    <location>
        <begin position="227"/>
        <end position="326"/>
    </location>
</feature>
<gene>
    <name evidence="10" type="primary">ppiD</name>
    <name evidence="10" type="ORF">Q31b_07180</name>
</gene>
<name>A0A5C6EAM9_9BACT</name>
<dbReference type="InterPro" id="IPR052029">
    <property type="entry name" value="PpiD_chaperone"/>
</dbReference>
<dbReference type="GO" id="GO:0003755">
    <property type="term" value="F:peptidyl-prolyl cis-trans isomerase activity"/>
    <property type="evidence" value="ECO:0007669"/>
    <property type="project" value="UniProtKB-KW"/>
</dbReference>
<dbReference type="Gene3D" id="3.10.50.40">
    <property type="match status" value="1"/>
</dbReference>
<dbReference type="PANTHER" id="PTHR47529">
    <property type="entry name" value="PEPTIDYL-PROLYL CIS-TRANS ISOMERASE D"/>
    <property type="match status" value="1"/>
</dbReference>
<dbReference type="PROSITE" id="PS50198">
    <property type="entry name" value="PPIC_PPIASE_2"/>
    <property type="match status" value="1"/>
</dbReference>
<dbReference type="AlphaFoldDB" id="A0A5C6EAM9"/>
<evidence type="ECO:0000256" key="3">
    <source>
        <dbReference type="ARBA" id="ARBA00022519"/>
    </source>
</evidence>
<sequence length="399" mass="44559">MHSPPNRPSKHARVGRPFGMLAASLMLGLLASEGFSQAPTSTDVQAALAIQLPKDPAAILAVVGQSKIFLNEISPKVEARINEVLEKTDQEIPDDQLRFARVSLTRNMLRQAIQTKMMRECFLLDQVATQNADKRNEADAMLAARARQMFYESELPQLQKQYKVQDLGELDALLREKGSSLSARQREFADAMLGHLYIKSKVVQDPNVSIAEITQYYQENHDEFAQPAAAKWEQLSVLFSQIPDRNEATAAISEMGREAYFGGNMQAVAKAKSQEPFASKGGLHDWTTQGALASEILDQQIFSLPLNAMSEIIVDDTGMHIIRVLDRRGSGFTPLSEVQDEIRAKIREAKIVESQKSVLKEMSKRIPIWTLFPDDFPDAKPLPKSIVSRHFESAPETVR</sequence>
<dbReference type="RefSeq" id="WP_231617271.1">
    <property type="nucleotide sequence ID" value="NZ_SJPY01000001.1"/>
</dbReference>
<accession>A0A5C6EAM9</accession>
<protein>
    <recommendedName>
        <fullName evidence="6">Periplasmic chaperone PpiD</fullName>
    </recommendedName>
    <alternativeName>
        <fullName evidence="7">Periplasmic folding chaperone</fullName>
    </alternativeName>
</protein>
<dbReference type="GO" id="GO:0005886">
    <property type="term" value="C:plasma membrane"/>
    <property type="evidence" value="ECO:0007669"/>
    <property type="project" value="UniProtKB-SubCell"/>
</dbReference>
<dbReference type="Gene3D" id="1.10.4030.10">
    <property type="entry name" value="Porin chaperone SurA, peptide-binding domain"/>
    <property type="match status" value="1"/>
</dbReference>
<comment type="subcellular location">
    <subcellularLocation>
        <location evidence="1">Cell inner membrane</location>
        <topology evidence="1">Single-pass type II membrane protein</topology>
        <orientation evidence="1">Periplasmic side</orientation>
    </subcellularLocation>
</comment>
<keyword evidence="8 10" id="KW-0413">Isomerase</keyword>
<evidence type="ECO:0000259" key="9">
    <source>
        <dbReference type="PROSITE" id="PS50198"/>
    </source>
</evidence>
<evidence type="ECO:0000256" key="5">
    <source>
        <dbReference type="ARBA" id="ARBA00023186"/>
    </source>
</evidence>
<evidence type="ECO:0000256" key="4">
    <source>
        <dbReference type="ARBA" id="ARBA00023136"/>
    </source>
</evidence>
<evidence type="ECO:0000256" key="1">
    <source>
        <dbReference type="ARBA" id="ARBA00004382"/>
    </source>
</evidence>
<keyword evidence="4" id="KW-0472">Membrane</keyword>
<evidence type="ECO:0000313" key="11">
    <source>
        <dbReference type="Proteomes" id="UP000315471"/>
    </source>
</evidence>
<comment type="caution">
    <text evidence="10">The sequence shown here is derived from an EMBL/GenBank/DDBJ whole genome shotgun (WGS) entry which is preliminary data.</text>
</comment>
<evidence type="ECO:0000256" key="2">
    <source>
        <dbReference type="ARBA" id="ARBA00022475"/>
    </source>
</evidence>
<keyword evidence="5" id="KW-0143">Chaperone</keyword>
<keyword evidence="2" id="KW-1003">Cell membrane</keyword>
<organism evidence="10 11">
    <name type="scientific">Novipirellula aureliae</name>
    <dbReference type="NCBI Taxonomy" id="2527966"/>
    <lineage>
        <taxon>Bacteria</taxon>
        <taxon>Pseudomonadati</taxon>
        <taxon>Planctomycetota</taxon>
        <taxon>Planctomycetia</taxon>
        <taxon>Pirellulales</taxon>
        <taxon>Pirellulaceae</taxon>
        <taxon>Novipirellula</taxon>
    </lineage>
</organism>
<dbReference type="SUPFAM" id="SSF54534">
    <property type="entry name" value="FKBP-like"/>
    <property type="match status" value="1"/>
</dbReference>
<keyword evidence="3" id="KW-0997">Cell inner membrane</keyword>
<evidence type="ECO:0000256" key="6">
    <source>
        <dbReference type="ARBA" id="ARBA00040743"/>
    </source>
</evidence>
<dbReference type="Pfam" id="PF13145">
    <property type="entry name" value="Rotamase_2"/>
    <property type="match status" value="1"/>
</dbReference>
<dbReference type="PANTHER" id="PTHR47529:SF1">
    <property type="entry name" value="PERIPLASMIC CHAPERONE PPID"/>
    <property type="match status" value="1"/>
</dbReference>
<evidence type="ECO:0000313" key="10">
    <source>
        <dbReference type="EMBL" id="TWU45544.1"/>
    </source>
</evidence>
<dbReference type="InterPro" id="IPR000297">
    <property type="entry name" value="PPIase_PpiC"/>
</dbReference>
<keyword evidence="11" id="KW-1185">Reference proteome</keyword>
<keyword evidence="8" id="KW-0697">Rotamase</keyword>
<evidence type="ECO:0000256" key="8">
    <source>
        <dbReference type="PROSITE-ProRule" id="PRU00278"/>
    </source>
</evidence>
<evidence type="ECO:0000256" key="7">
    <source>
        <dbReference type="ARBA" id="ARBA00042775"/>
    </source>
</evidence>